<evidence type="ECO:0000313" key="3">
    <source>
        <dbReference type="EMBL" id="GIQ86389.1"/>
    </source>
</evidence>
<feature type="non-terminal residue" evidence="3">
    <location>
        <position position="1"/>
    </location>
</feature>
<feature type="compositionally biased region" description="Acidic residues" evidence="1">
    <location>
        <begin position="183"/>
        <end position="201"/>
    </location>
</feature>
<proteinExistence type="predicted"/>
<sequence length="201" mass="22470">GRICKHAPPSDHERILTLPFVRNALKRNKDKVSDPYCCEVIKLNKRGVYQKRRFLLSDKALYNIDFMGRVKRRLPYNEIGCLVVSPYEDHYAVIEHEECDYLVISVSVHQLLTALMALTERMGHTVRMVCRTSTRWVPAVTLCGRKVTFCPRGREEPVPGVSAGSPGNGCTVIVDMTGLEGSEGSDDGEAEEAQDLSDDSV</sequence>
<dbReference type="GO" id="GO:0003774">
    <property type="term" value="F:cytoskeletal motor activity"/>
    <property type="evidence" value="ECO:0007669"/>
    <property type="project" value="InterPro"/>
</dbReference>
<evidence type="ECO:0000259" key="2">
    <source>
        <dbReference type="PROSITE" id="PS51757"/>
    </source>
</evidence>
<dbReference type="GO" id="GO:0016459">
    <property type="term" value="C:myosin complex"/>
    <property type="evidence" value="ECO:0007669"/>
    <property type="project" value="InterPro"/>
</dbReference>
<feature type="domain" description="TH1" evidence="2">
    <location>
        <begin position="1"/>
        <end position="186"/>
    </location>
</feature>
<comment type="caution">
    <text evidence="3">The sequence shown here is derived from an EMBL/GenBank/DDBJ whole genome shotgun (WGS) entry which is preliminary data.</text>
</comment>
<keyword evidence="4" id="KW-1185">Reference proteome</keyword>
<dbReference type="InterPro" id="IPR010926">
    <property type="entry name" value="Myosin_TH1"/>
</dbReference>
<feature type="region of interest" description="Disordered" evidence="1">
    <location>
        <begin position="177"/>
        <end position="201"/>
    </location>
</feature>
<dbReference type="Proteomes" id="UP000265618">
    <property type="component" value="Unassembled WGS sequence"/>
</dbReference>
<dbReference type="OrthoDB" id="6108017at2759"/>
<name>A0A9K3D333_9EUKA</name>
<reference evidence="3 4" key="1">
    <citation type="journal article" date="2018" name="PLoS ONE">
        <title>The draft genome of Kipferlia bialata reveals reductive genome evolution in fornicate parasites.</title>
        <authorList>
            <person name="Tanifuji G."/>
            <person name="Takabayashi S."/>
            <person name="Kume K."/>
            <person name="Takagi M."/>
            <person name="Nakayama T."/>
            <person name="Kamikawa R."/>
            <person name="Inagaki Y."/>
            <person name="Hashimoto T."/>
        </authorList>
    </citation>
    <scope>NUCLEOTIDE SEQUENCE [LARGE SCALE GENOMIC DNA]</scope>
    <source>
        <strain evidence="3">NY0173</strain>
    </source>
</reference>
<dbReference type="AlphaFoldDB" id="A0A9K3D333"/>
<dbReference type="EMBL" id="BDIP01002502">
    <property type="protein sequence ID" value="GIQ86389.1"/>
    <property type="molecule type" value="Genomic_DNA"/>
</dbReference>
<dbReference type="Pfam" id="PF06017">
    <property type="entry name" value="Myosin_TH1"/>
    <property type="match status" value="1"/>
</dbReference>
<gene>
    <name evidence="3" type="ORF">KIPB_008238</name>
</gene>
<organism evidence="3 4">
    <name type="scientific">Kipferlia bialata</name>
    <dbReference type="NCBI Taxonomy" id="797122"/>
    <lineage>
        <taxon>Eukaryota</taxon>
        <taxon>Metamonada</taxon>
        <taxon>Carpediemonas-like organisms</taxon>
        <taxon>Kipferlia</taxon>
    </lineage>
</organism>
<protein>
    <recommendedName>
        <fullName evidence="2">TH1 domain-containing protein</fullName>
    </recommendedName>
</protein>
<evidence type="ECO:0000256" key="1">
    <source>
        <dbReference type="SAM" id="MobiDB-lite"/>
    </source>
</evidence>
<accession>A0A9K3D333</accession>
<dbReference type="PROSITE" id="PS51757">
    <property type="entry name" value="TH1"/>
    <property type="match status" value="1"/>
</dbReference>
<evidence type="ECO:0000313" key="4">
    <source>
        <dbReference type="Proteomes" id="UP000265618"/>
    </source>
</evidence>